<keyword evidence="1" id="KW-0812">Transmembrane</keyword>
<feature type="transmembrane region" description="Helical" evidence="1">
    <location>
        <begin position="235"/>
        <end position="252"/>
    </location>
</feature>
<feature type="transmembrane region" description="Helical" evidence="1">
    <location>
        <begin position="143"/>
        <end position="169"/>
    </location>
</feature>
<feature type="transmembrane region" description="Helical" evidence="1">
    <location>
        <begin position="314"/>
        <end position="333"/>
    </location>
</feature>
<evidence type="ECO:0000313" key="3">
    <source>
        <dbReference type="Proteomes" id="UP000324383"/>
    </source>
</evidence>
<name>A0A5D3EBK8_9BACE</name>
<evidence type="ECO:0000256" key="1">
    <source>
        <dbReference type="SAM" id="Phobius"/>
    </source>
</evidence>
<protein>
    <recommendedName>
        <fullName evidence="4">Transmembrane protein</fullName>
    </recommendedName>
</protein>
<keyword evidence="1" id="KW-0472">Membrane</keyword>
<keyword evidence="1" id="KW-1133">Transmembrane helix</keyword>
<reference evidence="2 3" key="1">
    <citation type="submission" date="2019-07" db="EMBL/GenBank/DDBJ databases">
        <title>Draft Genome Sequences of Bacteroides pyogenes Strains Isolated from the Uterus Holstein Dairy Cows with Metritis.</title>
        <authorList>
            <person name="Cunha F."/>
            <person name="Galvao K.N."/>
            <person name="Jeon S.J."/>
            <person name="Jeong K.C."/>
        </authorList>
    </citation>
    <scope>NUCLEOTIDE SEQUENCE [LARGE SCALE GENOMIC DNA]</scope>
    <source>
        <strain evidence="2 3">KG-31</strain>
    </source>
</reference>
<feature type="transmembrane region" description="Helical" evidence="1">
    <location>
        <begin position="264"/>
        <end position="281"/>
    </location>
</feature>
<proteinExistence type="predicted"/>
<accession>A0A5D3EBK8</accession>
<evidence type="ECO:0000313" key="2">
    <source>
        <dbReference type="EMBL" id="TYK33583.1"/>
    </source>
</evidence>
<feature type="transmembrane region" description="Helical" evidence="1">
    <location>
        <begin position="61"/>
        <end position="80"/>
    </location>
</feature>
<dbReference type="RefSeq" id="WP_148726639.1">
    <property type="nucleotide sequence ID" value="NZ_CP197398.1"/>
</dbReference>
<keyword evidence="3" id="KW-1185">Reference proteome</keyword>
<comment type="caution">
    <text evidence="2">The sequence shown here is derived from an EMBL/GenBank/DDBJ whole genome shotgun (WGS) entry which is preliminary data.</text>
</comment>
<feature type="transmembrane region" description="Helical" evidence="1">
    <location>
        <begin position="100"/>
        <end position="131"/>
    </location>
</feature>
<evidence type="ECO:0008006" key="4">
    <source>
        <dbReference type="Google" id="ProtNLM"/>
    </source>
</evidence>
<feature type="transmembrane region" description="Helical" evidence="1">
    <location>
        <begin position="12"/>
        <end position="35"/>
    </location>
</feature>
<dbReference type="AlphaFoldDB" id="A0A5D3EBK8"/>
<dbReference type="Proteomes" id="UP000324383">
    <property type="component" value="Unassembled WGS sequence"/>
</dbReference>
<feature type="transmembrane region" description="Helical" evidence="1">
    <location>
        <begin position="287"/>
        <end position="307"/>
    </location>
</feature>
<sequence length="336" mass="39262">MRNKRLQGQITAWRWTLPTVIFVCTLCWVLTSLLLPDLIRSEELSRENSLWPSFHTLLTSYWSERLASFLVYAVIGYSLIELNNRFTIIRMRASVQTSIYFLLVTVCPEMHLLHSGDLAAIASLISIFFLFNSYQKSHAASDLYYSFLFIGAGSLLFPQLTFFSVLWLLEAQRFQSLNLRSFCAAILGWMTPYWLLFGHAFFYDRMELFYRPFIELATFEQAFQFQQLHSWELSMLGYLFLLFIVSTGHYFASSHQDKIRTQAYLQFLIDWAFCCFIFIALQPRHTLSLLPSLIISNSILTGHLFVLTDSKASNLFFIASMLFLFFLFGFNIWTLL</sequence>
<organism evidence="2 3">
    <name type="scientific">Bacteroides pyogenes</name>
    <dbReference type="NCBI Taxonomy" id="310300"/>
    <lineage>
        <taxon>Bacteria</taxon>
        <taxon>Pseudomonadati</taxon>
        <taxon>Bacteroidota</taxon>
        <taxon>Bacteroidia</taxon>
        <taxon>Bacteroidales</taxon>
        <taxon>Bacteroidaceae</taxon>
        <taxon>Bacteroides</taxon>
    </lineage>
</organism>
<dbReference type="EMBL" id="VKLW01000014">
    <property type="protein sequence ID" value="TYK33583.1"/>
    <property type="molecule type" value="Genomic_DNA"/>
</dbReference>
<feature type="transmembrane region" description="Helical" evidence="1">
    <location>
        <begin position="181"/>
        <end position="203"/>
    </location>
</feature>
<gene>
    <name evidence="2" type="ORF">FNJ60_07370</name>
</gene>